<dbReference type="SMART" id="SM00326">
    <property type="entry name" value="SH3"/>
    <property type="match status" value="1"/>
</dbReference>
<dbReference type="SUPFAM" id="SSF50044">
    <property type="entry name" value="SH3-domain"/>
    <property type="match status" value="1"/>
</dbReference>
<keyword evidence="4" id="KW-0812">Transmembrane</keyword>
<dbReference type="STRING" id="1047168.A0A0F4GI47"/>
<dbReference type="AlphaFoldDB" id="A0A0F4GI47"/>
<feature type="region of interest" description="Disordered" evidence="3">
    <location>
        <begin position="359"/>
        <end position="378"/>
    </location>
</feature>
<feature type="region of interest" description="Disordered" evidence="3">
    <location>
        <begin position="425"/>
        <end position="504"/>
    </location>
</feature>
<gene>
    <name evidence="6" type="ORF">TI39_contig954g00003</name>
</gene>
<evidence type="ECO:0000259" key="5">
    <source>
        <dbReference type="PROSITE" id="PS50002"/>
    </source>
</evidence>
<dbReference type="InterPro" id="IPR036028">
    <property type="entry name" value="SH3-like_dom_sf"/>
</dbReference>
<dbReference type="CDD" id="cd11854">
    <property type="entry name" value="SH3_Fus1p"/>
    <property type="match status" value="1"/>
</dbReference>
<dbReference type="EMBL" id="LAFY01000945">
    <property type="protein sequence ID" value="KJX95860.1"/>
    <property type="molecule type" value="Genomic_DNA"/>
</dbReference>
<evidence type="ECO:0000256" key="3">
    <source>
        <dbReference type="SAM" id="MobiDB-lite"/>
    </source>
</evidence>
<sequence>MALHKRHTHGRVFRGEEAREQLAIRKRENHADQPVMNIPEEQDLKPRQDNGVKVVYVTLPQTFSGPAYYLTLSSAPAPQPQATKTASFVKAAPLQGRPSSATAAASPVSSAVVSPKMSSPSSADLSDETSSASLSSTPTTMATSSRVSGTPLRSTATSTSSAAAEATDSSGMTAGGKAGLAFGIIFIIGAIAGCVYFFLWRKKKQTAKQNGEMIDEKRASFPRAGPQPHGGMTAAAATGAFAAPVMRQMEEQPRQMDHGERAATQHDSIQTEKVHASMRSERTSSTAPRLSLRPITQLIPGFAGDRTSSGNKLESQPRDNPFKDGAEKARSTSPPSNPFDGASPMAAGNASPQFAAGAVPMAAGGVPPSPRGPNNVHRVQLDFKPSMDDELELRSGQLVRMLHEYDDGWALCIRMDRSQQGVAPRTCLSKLPVKPRPQGPPGQQGSRPGTAQSNRSPPNAPGMMVPRPLSPNSNERAIFPPMRSEMRPSPSENAAPPASDRGSKKDEYFAWILEGKDKATKGKRKREEDSSNTTEVPIAEGSIRNKRTKSRKIEDVSSTTPALEAEASANPIHDRSNDPDSTNSEDTGTAIFDFDAFATACTQANCEPEDIDLGPCDADWICDYTCQVVARRLASAPLTEVDVLFETLAREALQSFEALELLGRSVSEVFNCVAWWFAFKFLELKGPGAGEEFEFNGLATPGLSTEFARVNIGRPNGLGKLVLASGSPESLETPAPWQIRIVSTPGLPSGVSKLHITTEIAVAGQATPGLSDDLEALHIVRRKNPPRQASRATPGLSRNLSHLHLAREDIVLKDSQYTRS</sequence>
<dbReference type="Proteomes" id="UP000033647">
    <property type="component" value="Unassembled WGS sequence"/>
</dbReference>
<dbReference type="InterPro" id="IPR035521">
    <property type="entry name" value="Fus1_SH3"/>
</dbReference>
<evidence type="ECO:0000256" key="2">
    <source>
        <dbReference type="PROSITE-ProRule" id="PRU00192"/>
    </source>
</evidence>
<feature type="compositionally biased region" description="Low complexity" evidence="3">
    <location>
        <begin position="154"/>
        <end position="170"/>
    </location>
</feature>
<evidence type="ECO:0000256" key="4">
    <source>
        <dbReference type="SAM" id="Phobius"/>
    </source>
</evidence>
<keyword evidence="1 2" id="KW-0728">SH3 domain</keyword>
<dbReference type="Pfam" id="PF14604">
    <property type="entry name" value="SH3_9"/>
    <property type="match status" value="1"/>
</dbReference>
<keyword evidence="7" id="KW-1185">Reference proteome</keyword>
<feature type="compositionally biased region" description="Basic and acidic residues" evidence="3">
    <location>
        <begin position="251"/>
        <end position="282"/>
    </location>
</feature>
<protein>
    <recommendedName>
        <fullName evidence="5">SH3 domain-containing protein</fullName>
    </recommendedName>
</protein>
<feature type="compositionally biased region" description="Basic and acidic residues" evidence="3">
    <location>
        <begin position="518"/>
        <end position="529"/>
    </location>
</feature>
<evidence type="ECO:0000256" key="1">
    <source>
        <dbReference type="ARBA" id="ARBA00022443"/>
    </source>
</evidence>
<feature type="region of interest" description="Disordered" evidence="3">
    <location>
        <begin position="98"/>
        <end position="172"/>
    </location>
</feature>
<proteinExistence type="predicted"/>
<feature type="region of interest" description="Disordered" evidence="3">
    <location>
        <begin position="251"/>
        <end position="351"/>
    </location>
</feature>
<reference evidence="6 7" key="1">
    <citation type="submission" date="2015-03" db="EMBL/GenBank/DDBJ databases">
        <title>RNA-seq based gene annotation and comparative genomics of four Zymoseptoria species reveal species-specific pathogenicity related genes and transposable element activity.</title>
        <authorList>
            <person name="Grandaubert J."/>
            <person name="Bhattacharyya A."/>
            <person name="Stukenbrock E.H."/>
        </authorList>
    </citation>
    <scope>NUCLEOTIDE SEQUENCE [LARGE SCALE GENOMIC DNA]</scope>
    <source>
        <strain evidence="6 7">Zb18110</strain>
    </source>
</reference>
<feature type="compositionally biased region" description="Low complexity" evidence="3">
    <location>
        <begin position="480"/>
        <end position="499"/>
    </location>
</feature>
<evidence type="ECO:0000313" key="6">
    <source>
        <dbReference type="EMBL" id="KJX95860.1"/>
    </source>
</evidence>
<dbReference type="Gene3D" id="2.30.30.40">
    <property type="entry name" value="SH3 Domains"/>
    <property type="match status" value="1"/>
</dbReference>
<feature type="domain" description="SH3" evidence="5">
    <location>
        <begin position="372"/>
        <end position="433"/>
    </location>
</feature>
<feature type="compositionally biased region" description="Low complexity" evidence="3">
    <location>
        <begin position="98"/>
        <end position="145"/>
    </location>
</feature>
<dbReference type="OrthoDB" id="5340910at2759"/>
<dbReference type="InterPro" id="IPR001452">
    <property type="entry name" value="SH3_domain"/>
</dbReference>
<feature type="transmembrane region" description="Helical" evidence="4">
    <location>
        <begin position="178"/>
        <end position="199"/>
    </location>
</feature>
<feature type="compositionally biased region" description="Basic and acidic residues" evidence="3">
    <location>
        <begin position="315"/>
        <end position="330"/>
    </location>
</feature>
<organism evidence="6 7">
    <name type="scientific">Zymoseptoria brevis</name>
    <dbReference type="NCBI Taxonomy" id="1047168"/>
    <lineage>
        <taxon>Eukaryota</taxon>
        <taxon>Fungi</taxon>
        <taxon>Dikarya</taxon>
        <taxon>Ascomycota</taxon>
        <taxon>Pezizomycotina</taxon>
        <taxon>Dothideomycetes</taxon>
        <taxon>Dothideomycetidae</taxon>
        <taxon>Mycosphaerellales</taxon>
        <taxon>Mycosphaerellaceae</taxon>
        <taxon>Zymoseptoria</taxon>
    </lineage>
</organism>
<evidence type="ECO:0000313" key="7">
    <source>
        <dbReference type="Proteomes" id="UP000033647"/>
    </source>
</evidence>
<keyword evidence="4" id="KW-0472">Membrane</keyword>
<accession>A0A0F4GI47</accession>
<comment type="caution">
    <text evidence="6">The sequence shown here is derived from an EMBL/GenBank/DDBJ whole genome shotgun (WGS) entry which is preliminary data.</text>
</comment>
<name>A0A0F4GI47_9PEZI</name>
<feature type="region of interest" description="Disordered" evidence="3">
    <location>
        <begin position="518"/>
        <end position="586"/>
    </location>
</feature>
<dbReference type="PROSITE" id="PS50002">
    <property type="entry name" value="SH3"/>
    <property type="match status" value="1"/>
</dbReference>
<keyword evidence="4" id="KW-1133">Transmembrane helix</keyword>